<proteinExistence type="predicted"/>
<protein>
    <submittedName>
        <fullName evidence="3">Uncharacterized protein</fullName>
    </submittedName>
</protein>
<feature type="chain" id="PRO_5036996988" evidence="1">
    <location>
        <begin position="20"/>
        <end position="89"/>
    </location>
</feature>
<dbReference type="AlphaFoldDB" id="A0A915EF89"/>
<dbReference type="WBParaSite" id="jg5728">
    <property type="protein sequence ID" value="jg5728"/>
    <property type="gene ID" value="jg5728"/>
</dbReference>
<keyword evidence="1" id="KW-0732">Signal</keyword>
<keyword evidence="2" id="KW-1185">Reference proteome</keyword>
<feature type="signal peptide" evidence="1">
    <location>
        <begin position="1"/>
        <end position="19"/>
    </location>
</feature>
<accession>A0A915EF89</accession>
<reference evidence="3" key="1">
    <citation type="submission" date="2022-11" db="UniProtKB">
        <authorList>
            <consortium name="WormBaseParasite"/>
        </authorList>
    </citation>
    <scope>IDENTIFICATION</scope>
</reference>
<evidence type="ECO:0000313" key="3">
    <source>
        <dbReference type="WBParaSite" id="jg5728"/>
    </source>
</evidence>
<organism evidence="2 3">
    <name type="scientific">Ditylenchus dipsaci</name>
    <dbReference type="NCBI Taxonomy" id="166011"/>
    <lineage>
        <taxon>Eukaryota</taxon>
        <taxon>Metazoa</taxon>
        <taxon>Ecdysozoa</taxon>
        <taxon>Nematoda</taxon>
        <taxon>Chromadorea</taxon>
        <taxon>Rhabditida</taxon>
        <taxon>Tylenchina</taxon>
        <taxon>Tylenchomorpha</taxon>
        <taxon>Sphaerularioidea</taxon>
        <taxon>Anguinidae</taxon>
        <taxon>Anguininae</taxon>
        <taxon>Ditylenchus</taxon>
    </lineage>
</organism>
<name>A0A915EF89_9BILA</name>
<dbReference type="Proteomes" id="UP000887574">
    <property type="component" value="Unplaced"/>
</dbReference>
<evidence type="ECO:0000256" key="1">
    <source>
        <dbReference type="SAM" id="SignalP"/>
    </source>
</evidence>
<sequence>MQFVFLFLILLAIMPIASSFLFPGLGSGCCSNYAPPPPPPPVSPCCDPCGTCAGGGSYGGGYNSGGYNSGGYNSGGYAGGPNMFGRKRK</sequence>
<evidence type="ECO:0000313" key="2">
    <source>
        <dbReference type="Proteomes" id="UP000887574"/>
    </source>
</evidence>